<evidence type="ECO:0000313" key="3">
    <source>
        <dbReference type="Proteomes" id="UP000196402"/>
    </source>
</evidence>
<proteinExistence type="predicted"/>
<keyword evidence="1" id="KW-0472">Membrane</keyword>
<dbReference type="AlphaFoldDB" id="A0A1G4GRL8"/>
<gene>
    <name evidence="2" type="ORF">PVT01_020022400</name>
</gene>
<reference evidence="2 3" key="1">
    <citation type="submission" date="2016-07" db="EMBL/GenBank/DDBJ databases">
        <authorList>
            <consortium name="Pathogen Informatics"/>
        </authorList>
    </citation>
    <scope>NUCLEOTIDE SEQUENCE [LARGE SCALE GENOMIC DNA]</scope>
</reference>
<dbReference type="VEuPathDB" id="PlasmoDB:PVX_109785"/>
<dbReference type="Pfam" id="PF12420">
    <property type="entry name" value="DUF3671"/>
    <property type="match status" value="1"/>
</dbReference>
<dbReference type="InterPro" id="IPR022139">
    <property type="entry name" value="Fam-L/Fam-M-like_plasmodium"/>
</dbReference>
<dbReference type="EMBL" id="LT615240">
    <property type="protein sequence ID" value="SCO65232.1"/>
    <property type="molecule type" value="Genomic_DNA"/>
</dbReference>
<accession>A0A1G4GRL8</accession>
<sequence>MKEKILFPLFIKNFIFFLLSLGFCLYNESSYLRNYLYSRSNLNVAPDKITLRILAKHDLRMESDYIDIKSGSSEFVDNEKIKNVEDGVSIYERMQKNYSKKFAENKKLHKNKYAKKKGISKLDCYCEEKIFNRIDEMKKLAKNMGNDKNNFKNILHKKYGFKFTLSCLFPYIGIIISSIYGAFSSESNQGSFVLGTLNIPEQAAQSVVGILIILNFIILSVIFYIIIKFIKYEKLKAGKGKMSPKEYYYFCKDLYMNK</sequence>
<keyword evidence="1" id="KW-0812">Transmembrane</keyword>
<feature type="transmembrane region" description="Helical" evidence="1">
    <location>
        <begin position="6"/>
        <end position="26"/>
    </location>
</feature>
<keyword evidence="1" id="KW-1133">Transmembrane helix</keyword>
<evidence type="ECO:0000256" key="1">
    <source>
        <dbReference type="SAM" id="Phobius"/>
    </source>
</evidence>
<feature type="transmembrane region" description="Helical" evidence="1">
    <location>
        <begin position="163"/>
        <end position="183"/>
    </location>
</feature>
<dbReference type="VEuPathDB" id="PlasmoDB:PVP01_0218600"/>
<evidence type="ECO:0000313" key="2">
    <source>
        <dbReference type="EMBL" id="SCO65232.1"/>
    </source>
</evidence>
<dbReference type="VEuPathDB" id="PlasmoDB:PVW1_040009100"/>
<dbReference type="Proteomes" id="UP000196402">
    <property type="component" value="Chromosome 2"/>
</dbReference>
<name>A0A1G4GRL8_PLAVI</name>
<dbReference type="VEuPathDB" id="PlasmoDB:PVPAM_000031200"/>
<evidence type="ECO:0008006" key="4">
    <source>
        <dbReference type="Google" id="ProtNLM"/>
    </source>
</evidence>
<organism evidence="2 3">
    <name type="scientific">Plasmodium vivax</name>
    <name type="common">malaria parasite P. vivax</name>
    <dbReference type="NCBI Taxonomy" id="5855"/>
    <lineage>
        <taxon>Eukaryota</taxon>
        <taxon>Sar</taxon>
        <taxon>Alveolata</taxon>
        <taxon>Apicomplexa</taxon>
        <taxon>Aconoidasida</taxon>
        <taxon>Haemosporida</taxon>
        <taxon>Plasmodiidae</taxon>
        <taxon>Plasmodium</taxon>
        <taxon>Plasmodium (Plasmodium)</taxon>
    </lineage>
</organism>
<protein>
    <recommendedName>
        <fullName evidence="4">Variable surface protein Vir35</fullName>
    </recommendedName>
</protein>
<feature type="transmembrane region" description="Helical" evidence="1">
    <location>
        <begin position="203"/>
        <end position="227"/>
    </location>
</feature>